<name>A0A8H6XSH1_9AGAR</name>
<feature type="chain" id="PRO_5034742409" evidence="1">
    <location>
        <begin position="29"/>
        <end position="362"/>
    </location>
</feature>
<accession>A0A8H6XSH1</accession>
<proteinExistence type="predicted"/>
<keyword evidence="3" id="KW-1185">Reference proteome</keyword>
<organism evidence="2 3">
    <name type="scientific">Mycena venus</name>
    <dbReference type="NCBI Taxonomy" id="2733690"/>
    <lineage>
        <taxon>Eukaryota</taxon>
        <taxon>Fungi</taxon>
        <taxon>Dikarya</taxon>
        <taxon>Basidiomycota</taxon>
        <taxon>Agaricomycotina</taxon>
        <taxon>Agaricomycetes</taxon>
        <taxon>Agaricomycetidae</taxon>
        <taxon>Agaricales</taxon>
        <taxon>Marasmiineae</taxon>
        <taxon>Mycenaceae</taxon>
        <taxon>Mycena</taxon>
    </lineage>
</organism>
<comment type="caution">
    <text evidence="2">The sequence shown here is derived from an EMBL/GenBank/DDBJ whole genome shotgun (WGS) entry which is preliminary data.</text>
</comment>
<gene>
    <name evidence="2" type="ORF">MVEN_01568500</name>
</gene>
<feature type="signal peptide" evidence="1">
    <location>
        <begin position="1"/>
        <end position="28"/>
    </location>
</feature>
<evidence type="ECO:0000313" key="2">
    <source>
        <dbReference type="EMBL" id="KAF7345500.1"/>
    </source>
</evidence>
<protein>
    <submittedName>
        <fullName evidence="2">Uncharacterized protein</fullName>
    </submittedName>
</protein>
<dbReference type="OrthoDB" id="3001460at2759"/>
<dbReference type="AlphaFoldDB" id="A0A8H6XSH1"/>
<dbReference type="Proteomes" id="UP000620124">
    <property type="component" value="Unassembled WGS sequence"/>
</dbReference>
<reference evidence="2" key="1">
    <citation type="submission" date="2020-05" db="EMBL/GenBank/DDBJ databases">
        <title>Mycena genomes resolve the evolution of fungal bioluminescence.</title>
        <authorList>
            <person name="Tsai I.J."/>
        </authorList>
    </citation>
    <scope>NUCLEOTIDE SEQUENCE</scope>
    <source>
        <strain evidence="2">CCC161011</strain>
    </source>
</reference>
<dbReference type="EMBL" id="JACAZI010000013">
    <property type="protein sequence ID" value="KAF7345500.1"/>
    <property type="molecule type" value="Genomic_DNA"/>
</dbReference>
<evidence type="ECO:0000256" key="1">
    <source>
        <dbReference type="SAM" id="SignalP"/>
    </source>
</evidence>
<evidence type="ECO:0000313" key="3">
    <source>
        <dbReference type="Proteomes" id="UP000620124"/>
    </source>
</evidence>
<sequence length="362" mass="39202">MSFAGPTTFLRTTLLSILTFIMRLFARSRPRHTAAVIPYPFAPHLENCIIDIGRDTSAHTGEKAIDLNKDVFDASYNCPVAGQAIQNDAFGQNSVNKPEAAAVAHRNVSPAPVSRIVPHSVFHSAAYLSSTTKQDSPVPPLSVTDAAVPEFYWNLPTKSSGIKASPDKTNNVSRRKTDHDITPLKIESNLPGESVDWAARIRSVFYKNREGDEDLSESVRDLFNRDSASSPDHSMDIIKDGDLLDQDDYYGIGPLGVLSTCCSPSSQASSCPAPVSPLPYSGSSELPYLRDSGHASPSLSASSSASSGTFNDLLASVERKYPGRCWKDIVKFSADGPYTGIAGGEKEKQQWSDVLCIDEYAH</sequence>
<keyword evidence="1" id="KW-0732">Signal</keyword>